<dbReference type="InterPro" id="IPR004013">
    <property type="entry name" value="PHP_dom"/>
</dbReference>
<dbReference type="PANTHER" id="PTHR42924">
    <property type="entry name" value="EXONUCLEASE"/>
    <property type="match status" value="1"/>
</dbReference>
<protein>
    <submittedName>
        <fullName evidence="2">Predicted metal-dependent phosphoesterases (PHP family)</fullName>
    </submittedName>
</protein>
<dbReference type="BioCyc" id="RCHA213810:RUM_RS07790-MONOMER"/>
<dbReference type="Gene3D" id="3.20.20.140">
    <property type="entry name" value="Metal-dependent hydrolases"/>
    <property type="match status" value="1"/>
</dbReference>
<organism evidence="2 3">
    <name type="scientific">Ruminococcus champanellensis (strain DSM 18848 / JCM 17042 / KCTC 15320 / 18P13)</name>
    <dbReference type="NCBI Taxonomy" id="213810"/>
    <lineage>
        <taxon>Bacteria</taxon>
        <taxon>Bacillati</taxon>
        <taxon>Bacillota</taxon>
        <taxon>Clostridia</taxon>
        <taxon>Eubacteriales</taxon>
        <taxon>Oscillospiraceae</taxon>
        <taxon>Ruminococcus</taxon>
    </lineage>
</organism>
<gene>
    <name evidence="2" type="ordered locus">RUM_16010</name>
</gene>
<dbReference type="GeneID" id="83156314"/>
<dbReference type="PANTHER" id="PTHR42924:SF3">
    <property type="entry name" value="POLYMERASE_HISTIDINOL PHOSPHATASE N-TERMINAL DOMAIN-CONTAINING PROTEIN"/>
    <property type="match status" value="1"/>
</dbReference>
<dbReference type="InterPro" id="IPR052018">
    <property type="entry name" value="PHP_domain"/>
</dbReference>
<dbReference type="InterPro" id="IPR016195">
    <property type="entry name" value="Pol/histidinol_Pase-like"/>
</dbReference>
<dbReference type="Pfam" id="PF02811">
    <property type="entry name" value="PHP"/>
    <property type="match status" value="1"/>
</dbReference>
<dbReference type="SMART" id="SM00481">
    <property type="entry name" value="POLIIIAc"/>
    <property type="match status" value="1"/>
</dbReference>
<evidence type="ECO:0000313" key="2">
    <source>
        <dbReference type="EMBL" id="CBL17688.1"/>
    </source>
</evidence>
<name>D4LDJ3_RUMC1</name>
<accession>D4LDJ3</accession>
<dbReference type="GO" id="GO:0004534">
    <property type="term" value="F:5'-3' RNA exonuclease activity"/>
    <property type="evidence" value="ECO:0007669"/>
    <property type="project" value="TreeGrafter"/>
</dbReference>
<dbReference type="HOGENOM" id="CLU_097071_0_0_9"/>
<proteinExistence type="predicted"/>
<reference evidence="2" key="2">
    <citation type="submission" date="2010-03" db="EMBL/GenBank/DDBJ databases">
        <authorList>
            <person name="Pajon A."/>
        </authorList>
    </citation>
    <scope>NUCLEOTIDE SEQUENCE</scope>
    <source>
        <strain evidence="2">Type strain: 18P13</strain>
    </source>
</reference>
<dbReference type="KEGG" id="rch:RUM_16010"/>
<dbReference type="InterPro" id="IPR003141">
    <property type="entry name" value="Pol/His_phosphatase_N"/>
</dbReference>
<dbReference type="PATRIC" id="fig|213810.4.peg.1500"/>
<dbReference type="AlphaFoldDB" id="D4LDJ3"/>
<sequence length="238" mass="26546">MHELSYDLHLHSCLSPCGDDDMLPSNIVGMAVVKGLDVIALTDHNTSRNCPAFLELAEAYGILAIPGMELCTSEEVHVVCLFPTLEGAMDFDRYVHRRIPPIPNDPAIFGRQLVVNAEDEIIGDESLMLINAANISFDQVHDLVQERNGIMIPAHIEKRTNSLLSNLGMIPEDSKFTCFELKHPGYVEQLRQAHPYLAQCRMITNSDAHYLGDIHEPIHKLSLPERSVEAVLRTLTQG</sequence>
<keyword evidence="3" id="KW-1185">Reference proteome</keyword>
<dbReference type="RefSeq" id="WP_015558594.1">
    <property type="nucleotide sequence ID" value="NC_021039.1"/>
</dbReference>
<dbReference type="EMBL" id="FP929052">
    <property type="protein sequence ID" value="CBL17688.1"/>
    <property type="molecule type" value="Genomic_DNA"/>
</dbReference>
<evidence type="ECO:0000313" key="3">
    <source>
        <dbReference type="Proteomes" id="UP000007054"/>
    </source>
</evidence>
<dbReference type="CDD" id="cd07432">
    <property type="entry name" value="PHP_HisPPase"/>
    <property type="match status" value="1"/>
</dbReference>
<dbReference type="STRING" id="213810.RUM_16010"/>
<evidence type="ECO:0000259" key="1">
    <source>
        <dbReference type="SMART" id="SM00481"/>
    </source>
</evidence>
<reference evidence="2" key="1">
    <citation type="submission" date="2010-03" db="EMBL/GenBank/DDBJ databases">
        <title>The genome sequence of Ruminococcus sp. 18P13.</title>
        <authorList>
            <consortium name="metaHIT consortium -- http://www.metahit.eu/"/>
            <person name="Pajon A."/>
            <person name="Turner K."/>
            <person name="Parkhill J."/>
            <person name="Bernalier A."/>
        </authorList>
    </citation>
    <scope>NUCLEOTIDE SEQUENCE [LARGE SCALE GENOMIC DNA]</scope>
    <source>
        <strain evidence="2">Type strain: 18P13</strain>
    </source>
</reference>
<feature type="domain" description="Polymerase/histidinol phosphatase N-terminal" evidence="1">
    <location>
        <begin position="6"/>
        <end position="74"/>
    </location>
</feature>
<dbReference type="Proteomes" id="UP000007054">
    <property type="component" value="Chromosome"/>
</dbReference>
<dbReference type="GO" id="GO:0035312">
    <property type="term" value="F:5'-3' DNA exonuclease activity"/>
    <property type="evidence" value="ECO:0007669"/>
    <property type="project" value="TreeGrafter"/>
</dbReference>
<dbReference type="SUPFAM" id="SSF89550">
    <property type="entry name" value="PHP domain-like"/>
    <property type="match status" value="1"/>
</dbReference>